<dbReference type="Pfam" id="PF13432">
    <property type="entry name" value="TPR_16"/>
    <property type="match status" value="1"/>
</dbReference>
<feature type="repeat" description="TPR" evidence="1">
    <location>
        <begin position="430"/>
        <end position="463"/>
    </location>
</feature>
<dbReference type="PROSITE" id="PS50293">
    <property type="entry name" value="TPR_REGION"/>
    <property type="match status" value="1"/>
</dbReference>
<evidence type="ECO:0000313" key="3">
    <source>
        <dbReference type="Proteomes" id="UP000005233"/>
    </source>
</evidence>
<dbReference type="EMBL" id="CP003243">
    <property type="protein sequence ID" value="AFC99907.1"/>
    <property type="molecule type" value="Genomic_DNA"/>
</dbReference>
<dbReference type="InterPro" id="IPR011990">
    <property type="entry name" value="TPR-like_helical_dom_sf"/>
</dbReference>
<dbReference type="OrthoDB" id="379423at2157"/>
<dbReference type="SMART" id="SM00028">
    <property type="entry name" value="TPR"/>
    <property type="match status" value="6"/>
</dbReference>
<dbReference type="SUPFAM" id="SSF81901">
    <property type="entry name" value="HCP-like"/>
    <property type="match status" value="1"/>
</dbReference>
<sequence>MLGWATIKELGGRLGATIDDAMADKLSSSPDSERSLELINSSMRALKDRYPPEIVDAIIKAVMEADLSMKPAGWRQIESLSRDVFERLSTNNTFAGEPFDEFYIRFKRFARWFRAALEAVISLHGLKKEDIALDNPAIKDYLIELKELPSRRLGELSFAYRRHGYDTLSHQIQALLDKYMDSVITRDNCRAIVNIMNKVAGHPGYFKAMGAEQKLIEIKPLLLALSGLQLYSGKEPEKADLLAALSILLFNVFPSQKLLKLMSRFEPSPKNDELLYDHCAIIAMNYMLLGRLDLAAKYNERALSYAHDEEKRAYALILESCIHLSRKDFDKAIAALSRCSSVAGDKRMRATAQFYLGIVYYETDRLEEAMECFRLSRDGLEDELDAMSACNNIGTCAMLQGDLKAAIREFEGVEYIGRYMTGNTAKSLMSVAYGNLGIIYLNMMEYDRAIGYLKKALKLDKDTHDNKGVANHLANIGLALEARREYKLALEHFKSALNISFMCDYLEGALFSFSRIERLMALEGRFEDAEALKQEMARRNPGISRMLSE</sequence>
<keyword evidence="3" id="KW-1185">Reference proteome</keyword>
<dbReference type="PANTHER" id="PTHR10098">
    <property type="entry name" value="RAPSYN-RELATED"/>
    <property type="match status" value="1"/>
</dbReference>
<dbReference type="RefSeq" id="WP_014405745.1">
    <property type="nucleotide sequence ID" value="NC_017034.1"/>
</dbReference>
<organism evidence="2 3">
    <name type="scientific">Methanocella conradii (strain DSM 24694 / JCM 17849 / CGMCC 1.5162 / HZ254)</name>
    <dbReference type="NCBI Taxonomy" id="1041930"/>
    <lineage>
        <taxon>Archaea</taxon>
        <taxon>Methanobacteriati</taxon>
        <taxon>Methanobacteriota</taxon>
        <taxon>Stenosarchaea group</taxon>
        <taxon>Methanomicrobia</taxon>
        <taxon>Methanocellales</taxon>
        <taxon>Methanocellaceae</taxon>
        <taxon>Methanocella</taxon>
    </lineage>
</organism>
<protein>
    <submittedName>
        <fullName evidence="2">Tetratricopeptide repeat-containing protein</fullName>
    </submittedName>
</protein>
<dbReference type="Proteomes" id="UP000005233">
    <property type="component" value="Chromosome"/>
</dbReference>
<dbReference type="PANTHER" id="PTHR10098:SF108">
    <property type="entry name" value="TETRATRICOPEPTIDE REPEAT PROTEIN 28"/>
    <property type="match status" value="1"/>
</dbReference>
<dbReference type="AlphaFoldDB" id="H8I7S2"/>
<dbReference type="HOGENOM" id="CLU_495784_0_0_2"/>
<dbReference type="GeneID" id="11971278"/>
<dbReference type="eggNOG" id="arCOG03045">
    <property type="taxonomic scope" value="Archaea"/>
</dbReference>
<gene>
    <name evidence="2" type="ordered locus">Mtc_1151</name>
</gene>
<name>H8I7S2_METCZ</name>
<evidence type="ECO:0000313" key="2">
    <source>
        <dbReference type="EMBL" id="AFC99907.1"/>
    </source>
</evidence>
<dbReference type="KEGG" id="mez:Mtc_1151"/>
<accession>H8I7S2</accession>
<dbReference type="STRING" id="1041930.Mtc_1151"/>
<dbReference type="PROSITE" id="PS50005">
    <property type="entry name" value="TPR"/>
    <property type="match status" value="1"/>
</dbReference>
<reference evidence="2 3" key="1">
    <citation type="journal article" date="2012" name="J. Bacteriol.">
        <title>Complete genome sequence of a thermophilic methanogen, Methanocella conradii HZ254, isolated from Chinese rice field soil.</title>
        <authorList>
            <person name="Lu Z."/>
            <person name="Lu Y."/>
        </authorList>
    </citation>
    <scope>NUCLEOTIDE SEQUENCE [LARGE SCALE GENOMIC DNA]</scope>
    <source>
        <strain evidence="3">DSM 24694 / JCM 17849 / CGMCC 1.5162 / HZ254</strain>
    </source>
</reference>
<dbReference type="Pfam" id="PF13424">
    <property type="entry name" value="TPR_12"/>
    <property type="match status" value="1"/>
</dbReference>
<proteinExistence type="predicted"/>
<dbReference type="InterPro" id="IPR019734">
    <property type="entry name" value="TPR_rpt"/>
</dbReference>
<evidence type="ECO:0000256" key="1">
    <source>
        <dbReference type="PROSITE-ProRule" id="PRU00339"/>
    </source>
</evidence>
<dbReference type="Gene3D" id="1.25.40.10">
    <property type="entry name" value="Tetratricopeptide repeat domain"/>
    <property type="match status" value="2"/>
</dbReference>
<keyword evidence="1" id="KW-0802">TPR repeat</keyword>